<dbReference type="EMBL" id="RYZI01000026">
    <property type="protein sequence ID" value="RWA13450.1"/>
    <property type="molecule type" value="Genomic_DNA"/>
</dbReference>
<dbReference type="PANTHER" id="PTHR46082">
    <property type="entry name" value="ATP/GTP-BINDING PROTEIN-RELATED"/>
    <property type="match status" value="1"/>
</dbReference>
<dbReference type="Proteomes" id="UP000286045">
    <property type="component" value="Unassembled WGS sequence"/>
</dbReference>
<dbReference type="SUPFAM" id="SSF53167">
    <property type="entry name" value="Purine and uridine phosphorylases"/>
    <property type="match status" value="1"/>
</dbReference>
<dbReference type="Pfam" id="PF01048">
    <property type="entry name" value="PNP_UDP_1"/>
    <property type="match status" value="1"/>
</dbReference>
<reference evidence="2 3" key="1">
    <citation type="submission" date="2018-12" db="EMBL/GenBank/DDBJ databases">
        <title>Draft genome sequence of Xylaria grammica IHI A82.</title>
        <authorList>
            <person name="Buettner E."/>
            <person name="Kellner H."/>
        </authorList>
    </citation>
    <scope>NUCLEOTIDE SEQUENCE [LARGE SCALE GENOMIC DNA]</scope>
    <source>
        <strain evidence="2 3">IHI A82</strain>
    </source>
</reference>
<evidence type="ECO:0000313" key="3">
    <source>
        <dbReference type="Proteomes" id="UP000286045"/>
    </source>
</evidence>
<evidence type="ECO:0000313" key="2">
    <source>
        <dbReference type="EMBL" id="RWA13450.1"/>
    </source>
</evidence>
<evidence type="ECO:0000259" key="1">
    <source>
        <dbReference type="Pfam" id="PF01048"/>
    </source>
</evidence>
<organism evidence="2 3">
    <name type="scientific">Xylaria grammica</name>
    <dbReference type="NCBI Taxonomy" id="363999"/>
    <lineage>
        <taxon>Eukaryota</taxon>
        <taxon>Fungi</taxon>
        <taxon>Dikarya</taxon>
        <taxon>Ascomycota</taxon>
        <taxon>Pezizomycotina</taxon>
        <taxon>Sordariomycetes</taxon>
        <taxon>Xylariomycetidae</taxon>
        <taxon>Xylariales</taxon>
        <taxon>Xylariaceae</taxon>
        <taxon>Xylaria</taxon>
    </lineage>
</organism>
<protein>
    <recommendedName>
        <fullName evidence="1">Nucleoside phosphorylase domain-containing protein</fullName>
    </recommendedName>
</protein>
<comment type="caution">
    <text evidence="2">The sequence shown here is derived from an EMBL/GenBank/DDBJ whole genome shotgun (WGS) entry which is preliminary data.</text>
</comment>
<dbReference type="Gene3D" id="3.40.50.1580">
    <property type="entry name" value="Nucleoside phosphorylase domain"/>
    <property type="match status" value="1"/>
</dbReference>
<sequence>MPNPYEYTIGWLCAVGRESVAARVFLDEEHEKPDSLPAKDDNSYTLGRVGKHNVVIAALPRGEYGLVNAANAAKDMIRSFPNLRAGLMVGIGGGAPARHDIRLGDVVVSSAGSGNGGVYQFNFGKTIQNEAFASTGFLNKPPAFIMTAVSTLETTYSIKGHQLKEAVSRVLDKNTRLRKDYQRPSASTDRLYKADVLHSPLENCVDYCGDDASSLISREARSADEDDPAIHYGLIASSNQVMRDALIRDKLSMEKDVLCFEMEAAGLMNQFPFLVIRGICDYSDTHKNKLWQGYAAMTAAAYTRDLLYEIAPNKVEAERTLVGILSDG</sequence>
<dbReference type="GO" id="GO:0009116">
    <property type="term" value="P:nucleoside metabolic process"/>
    <property type="evidence" value="ECO:0007669"/>
    <property type="project" value="InterPro"/>
</dbReference>
<accession>A0A439DGC1</accession>
<dbReference type="AlphaFoldDB" id="A0A439DGC1"/>
<dbReference type="STRING" id="363999.A0A439DGC1"/>
<feature type="domain" description="Nucleoside phosphorylase" evidence="1">
    <location>
        <begin position="34"/>
        <end position="289"/>
    </location>
</feature>
<dbReference type="GO" id="GO:0003824">
    <property type="term" value="F:catalytic activity"/>
    <property type="evidence" value="ECO:0007669"/>
    <property type="project" value="InterPro"/>
</dbReference>
<proteinExistence type="predicted"/>
<dbReference type="InterPro" id="IPR035994">
    <property type="entry name" value="Nucleoside_phosphorylase_sf"/>
</dbReference>
<dbReference type="InterPro" id="IPR000845">
    <property type="entry name" value="Nucleoside_phosphorylase_d"/>
</dbReference>
<dbReference type="PANTHER" id="PTHR46082:SF11">
    <property type="entry name" value="AAA+ ATPASE DOMAIN-CONTAINING PROTEIN-RELATED"/>
    <property type="match status" value="1"/>
</dbReference>
<keyword evidence="3" id="KW-1185">Reference proteome</keyword>
<gene>
    <name evidence="2" type="ORF">EKO27_g1631</name>
</gene>
<dbReference type="InterPro" id="IPR053137">
    <property type="entry name" value="NLR-like"/>
</dbReference>
<name>A0A439DGC1_9PEZI</name>